<dbReference type="AlphaFoldDB" id="A0A976IIS7"/>
<accession>A0A976IIS7</accession>
<keyword evidence="2" id="KW-1185">Reference proteome</keyword>
<sequence length="132" mass="14676">MKRSYASTKLTQSAPTRALIIYYETHVFFYNSNLSSHSVIDLFFLVCSRGHAHFTPKTLYKAEDETEHHSREQRTVGLALEVCGAFDRREELLVVDDVALLVDEASVRAYLAGNTGGLETGRANGHGVVDKS</sequence>
<dbReference type="GeneID" id="94348621"/>
<evidence type="ECO:0000313" key="2">
    <source>
        <dbReference type="Proteomes" id="UP000294530"/>
    </source>
</evidence>
<name>A0A976IIS7_BRELC</name>
<gene>
    <name evidence="1" type="ORF">CCR75_004864</name>
</gene>
<protein>
    <submittedName>
        <fullName evidence="1">Uncharacterized protein</fullName>
    </submittedName>
</protein>
<dbReference type="KEGG" id="blac:94348621"/>
<comment type="caution">
    <text evidence="1">The sequence shown here is derived from an EMBL/GenBank/DDBJ whole genome shotgun (WGS) entry which is preliminary data.</text>
</comment>
<organism evidence="1 2">
    <name type="scientific">Bremia lactucae</name>
    <name type="common">Lettuce downy mildew</name>
    <dbReference type="NCBI Taxonomy" id="4779"/>
    <lineage>
        <taxon>Eukaryota</taxon>
        <taxon>Sar</taxon>
        <taxon>Stramenopiles</taxon>
        <taxon>Oomycota</taxon>
        <taxon>Peronosporomycetes</taxon>
        <taxon>Peronosporales</taxon>
        <taxon>Peronosporaceae</taxon>
        <taxon>Bremia</taxon>
    </lineage>
</organism>
<reference evidence="1 2" key="1">
    <citation type="journal article" date="2021" name="Genome Biol.">
        <title>AFLAP: assembly-free linkage analysis pipeline using k-mers from genome sequencing data.</title>
        <authorList>
            <person name="Fletcher K."/>
            <person name="Zhang L."/>
            <person name="Gil J."/>
            <person name="Han R."/>
            <person name="Cavanaugh K."/>
            <person name="Michelmore R."/>
        </authorList>
    </citation>
    <scope>NUCLEOTIDE SEQUENCE [LARGE SCALE GENOMIC DNA]</scope>
    <source>
        <strain evidence="1 2">SF5</strain>
    </source>
</reference>
<evidence type="ECO:0000313" key="1">
    <source>
        <dbReference type="EMBL" id="TDH72604.1"/>
    </source>
</evidence>
<proteinExistence type="predicted"/>
<dbReference type="EMBL" id="SHOA02000012">
    <property type="protein sequence ID" value="TDH72604.1"/>
    <property type="molecule type" value="Genomic_DNA"/>
</dbReference>
<dbReference type="RefSeq" id="XP_067822103.1">
    <property type="nucleotide sequence ID" value="XM_067962950.1"/>
</dbReference>
<dbReference type="Proteomes" id="UP000294530">
    <property type="component" value="Unassembled WGS sequence"/>
</dbReference>